<name>A0A816LAS1_BRANA</name>
<dbReference type="Proteomes" id="UP001295469">
    <property type="component" value="Chromosome C05"/>
</dbReference>
<proteinExistence type="predicted"/>
<dbReference type="AlphaFoldDB" id="A0A816LAS1"/>
<protein>
    <submittedName>
        <fullName evidence="1">(rape) hypothetical protein</fullName>
    </submittedName>
</protein>
<gene>
    <name evidence="1" type="ORF">DARMORV10_C05P48210.1</name>
</gene>
<reference evidence="1" key="1">
    <citation type="submission" date="2021-01" db="EMBL/GenBank/DDBJ databases">
        <authorList>
            <consortium name="Genoscope - CEA"/>
            <person name="William W."/>
        </authorList>
    </citation>
    <scope>NUCLEOTIDE SEQUENCE</scope>
</reference>
<evidence type="ECO:0000313" key="1">
    <source>
        <dbReference type="EMBL" id="CAF1933419.1"/>
    </source>
</evidence>
<accession>A0A816LAS1</accession>
<organism evidence="1">
    <name type="scientific">Brassica napus</name>
    <name type="common">Rape</name>
    <dbReference type="NCBI Taxonomy" id="3708"/>
    <lineage>
        <taxon>Eukaryota</taxon>
        <taxon>Viridiplantae</taxon>
        <taxon>Streptophyta</taxon>
        <taxon>Embryophyta</taxon>
        <taxon>Tracheophyta</taxon>
        <taxon>Spermatophyta</taxon>
        <taxon>Magnoliopsida</taxon>
        <taxon>eudicotyledons</taxon>
        <taxon>Gunneridae</taxon>
        <taxon>Pentapetalae</taxon>
        <taxon>rosids</taxon>
        <taxon>malvids</taxon>
        <taxon>Brassicales</taxon>
        <taxon>Brassicaceae</taxon>
        <taxon>Brassiceae</taxon>
        <taxon>Brassica</taxon>
    </lineage>
</organism>
<dbReference type="EMBL" id="HG994369">
    <property type="protein sequence ID" value="CAF1933419.1"/>
    <property type="molecule type" value="Genomic_DNA"/>
</dbReference>
<sequence>MLATVMSTVLTPSGTTVSRRLGSHISMVTTGQAQQRILYIYQITLQLYYATITIFVFSQTVTSTAISVEISYTTSMNTYGSNMLIRK</sequence>